<evidence type="ECO:0000313" key="3">
    <source>
        <dbReference type="Proteomes" id="UP000271817"/>
    </source>
</evidence>
<accession>A0AB37RBN7</accession>
<dbReference type="PANTHER" id="PTHR12277:SF81">
    <property type="entry name" value="PROTEIN ABHD13"/>
    <property type="match status" value="1"/>
</dbReference>
<dbReference type="InterPro" id="IPR022742">
    <property type="entry name" value="Hydrolase_4"/>
</dbReference>
<dbReference type="SUPFAM" id="SSF53474">
    <property type="entry name" value="alpha/beta-Hydrolases"/>
    <property type="match status" value="1"/>
</dbReference>
<protein>
    <submittedName>
        <fullName evidence="2">Bem46 protein</fullName>
    </submittedName>
</protein>
<organism evidence="2 3">
    <name type="scientific">Pseudomonas amygdali pv. lachrymans</name>
    <name type="common">Pseudomonas syringae pv. lachrymans</name>
    <dbReference type="NCBI Taxonomy" id="53707"/>
    <lineage>
        <taxon>Bacteria</taxon>
        <taxon>Pseudomonadati</taxon>
        <taxon>Pseudomonadota</taxon>
        <taxon>Gammaproteobacteria</taxon>
        <taxon>Pseudomonadales</taxon>
        <taxon>Pseudomonadaceae</taxon>
        <taxon>Pseudomonas</taxon>
        <taxon>Pseudomonas amygdali</taxon>
    </lineage>
</organism>
<feature type="domain" description="Serine aminopeptidase S33" evidence="1">
    <location>
        <begin position="132"/>
        <end position="253"/>
    </location>
</feature>
<proteinExistence type="predicted"/>
<dbReference type="Pfam" id="PF12146">
    <property type="entry name" value="Hydrolase_4"/>
    <property type="match status" value="1"/>
</dbReference>
<sequence>MLSLKTYPEPRCAIFCNPCLVVHLATLTQNRHLFHFVDWIMRLMPISPLARFKARPIKWVCMLAIIIGLPVGCAVLEHKERELVFRIEPGTASWYSGLPADVQEIELSTPSFGPSQNIHAWWWPASDKNAPAVLYLHGSRWNLTGQLFRIQQLKAQGYSILAIDYRGFGQSMGQLPSEKSVYEDARIAWARLKQLQPDPQRRLIYGHSLGGAVAVDLAAELGNDAEKDNAPIQARGLIIESTFTNLADVATALANTSLPVRWLLSQKFDSLDKIADIHMPVLIVHGTEDRYVPARFSEQLFEAAREPKKLILVPGGTHNNSMQIGQPAYSRAIRTLLDTPASLPRVTTQDQPSKNAG</sequence>
<gene>
    <name evidence="2" type="ORF">ALP33_05223</name>
</gene>
<comment type="caution">
    <text evidence="2">The sequence shown here is derived from an EMBL/GenBank/DDBJ whole genome shotgun (WGS) entry which is preliminary data.</text>
</comment>
<evidence type="ECO:0000313" key="2">
    <source>
        <dbReference type="EMBL" id="RMU23332.1"/>
    </source>
</evidence>
<reference evidence="2 3" key="1">
    <citation type="submission" date="2018-08" db="EMBL/GenBank/DDBJ databases">
        <title>Recombination of ecologically and evolutionarily significant loci maintains genetic cohesion in the Pseudomonas syringae species complex.</title>
        <authorList>
            <person name="Dillon M."/>
            <person name="Thakur S."/>
            <person name="Almeida R.N.D."/>
            <person name="Weir B.S."/>
            <person name="Guttman D.S."/>
        </authorList>
    </citation>
    <scope>NUCLEOTIDE SEQUENCE [LARGE SCALE GENOMIC DNA]</scope>
    <source>
        <strain evidence="2 3">ICMP 3402</strain>
    </source>
</reference>
<dbReference type="AlphaFoldDB" id="A0AB37RBN7"/>
<name>A0AB37RBN7_PSEAV</name>
<dbReference type="Gene3D" id="3.40.50.1820">
    <property type="entry name" value="alpha/beta hydrolase"/>
    <property type="match status" value="1"/>
</dbReference>
<dbReference type="EMBL" id="RBTW01000014">
    <property type="protein sequence ID" value="RMU23332.1"/>
    <property type="molecule type" value="Genomic_DNA"/>
</dbReference>
<dbReference type="PANTHER" id="PTHR12277">
    <property type="entry name" value="ALPHA/BETA HYDROLASE DOMAIN-CONTAINING PROTEIN"/>
    <property type="match status" value="1"/>
</dbReference>
<evidence type="ECO:0000259" key="1">
    <source>
        <dbReference type="Pfam" id="PF12146"/>
    </source>
</evidence>
<dbReference type="InterPro" id="IPR029058">
    <property type="entry name" value="AB_hydrolase_fold"/>
</dbReference>
<dbReference type="Proteomes" id="UP000271817">
    <property type="component" value="Unassembled WGS sequence"/>
</dbReference>